<evidence type="ECO:0000313" key="3">
    <source>
        <dbReference type="Proteomes" id="UP000017861"/>
    </source>
</evidence>
<accession>V5DT62</accession>
<gene>
    <name evidence="2" type="ORF">TCDM_00722</name>
</gene>
<name>V5DT62_TRYCR</name>
<evidence type="ECO:0000313" key="2">
    <source>
        <dbReference type="EMBL" id="ESS70576.1"/>
    </source>
</evidence>
<organism evidence="2 3">
    <name type="scientific">Trypanosoma cruzi Dm28c</name>
    <dbReference type="NCBI Taxonomy" id="1416333"/>
    <lineage>
        <taxon>Eukaryota</taxon>
        <taxon>Discoba</taxon>
        <taxon>Euglenozoa</taxon>
        <taxon>Kinetoplastea</taxon>
        <taxon>Metakinetoplastina</taxon>
        <taxon>Trypanosomatida</taxon>
        <taxon>Trypanosomatidae</taxon>
        <taxon>Trypanosoma</taxon>
        <taxon>Schizotrypanum</taxon>
    </lineage>
</organism>
<keyword evidence="1" id="KW-0472">Membrane</keyword>
<dbReference type="OrthoDB" id="242165at2759"/>
<evidence type="ECO:0000256" key="1">
    <source>
        <dbReference type="SAM" id="Phobius"/>
    </source>
</evidence>
<keyword evidence="1" id="KW-0812">Transmembrane</keyword>
<dbReference type="EMBL" id="AYLP01000004">
    <property type="protein sequence ID" value="ESS70576.1"/>
    <property type="molecule type" value="Genomic_DNA"/>
</dbReference>
<dbReference type="GO" id="GO:0016301">
    <property type="term" value="F:kinase activity"/>
    <property type="evidence" value="ECO:0007669"/>
    <property type="project" value="UniProtKB-KW"/>
</dbReference>
<sequence length="902" mass="101146">MHTALHANKILRQHMLYVSAPLVVEGIGGNAAATALQGGARGTAVNSEQHKFSRPILVDAKNYSVQHASKHLEAVEKSGSVKDLEILREALIVCCSSTQRFPLPQVTLAELLRIFHEHMQYHLDLEGLLAGDYILNSFSLFFACDRQEAFQRYTMPLVELGILRPIDANYRNLGKFEAARFFYRPPCLSDLHLLPFRESLSRFICIFCHKSCIEGGNELIYVSHSRWMFGPQPSAPDAKDSLSSPFSPFPEALRRGFLGPLMQFVTSFCIDDCKVHDAWGSDCCIVRLDGVKVALVLLSLNNTSLTVLNPEENNLDRCDCPTTVLFGFPEGVPDAKIRLALQCMFDVVEMREGPRMDFGVVFGQSPDEFRRWCRSIGNKFFYMTSDLFFNTQGSSCMSSLRPDWELISLPGTEKSRYERNERGFMSYEPHILNPLLRAAPLSSRAFALALDLRCCFERAISAKRTLGGCFAMVLLVGVRVILSDCHPYLTSLLRAEARLDNFALDPDLQLPSSPLADETFGGRDDTVNFSSLWSRVVCSNFRGSTLRLAWRYLPAHVVRLTQNETEGMDTNGLFYRLASVSTGDVTLVMLIGSGRRFSVLEGTEVDEVWGELEDVCLRELSEREHEMMILSSAVAECEPPQRFLDGDSREWDALCVSHDLTTGALRLLGQRGGGLALDNIALEPLFSNGMLHAQSLLGRPFCPPQRYDDDAMAAYFAFAELPVTRVVLGRTAFGGGRDRRSAGALYSCQRGGQELFFTENKLSTFRSVEDNFFFFLLLKWATGNSQYDGFGLLKSSFLVTLLRMRRYTLDKFIIIIFLLRLSKMLFFSAESFFLCVCGCIYVCIRLSIRCAQPVAAKKKFIAMTGIIFGRRKLRYLLLFISFSLSAGSCVGVAMNTHGVQRV</sequence>
<dbReference type="VEuPathDB" id="TriTrypDB:TCDM_00722"/>
<keyword evidence="1" id="KW-1133">Transmembrane helix</keyword>
<feature type="transmembrane region" description="Helical" evidence="1">
    <location>
        <begin position="831"/>
        <end position="852"/>
    </location>
</feature>
<dbReference type="AlphaFoldDB" id="V5DT62"/>
<keyword evidence="2" id="KW-0418">Kinase</keyword>
<comment type="caution">
    <text evidence="2">The sequence shown here is derived from an EMBL/GenBank/DDBJ whole genome shotgun (WGS) entry which is preliminary data.</text>
</comment>
<protein>
    <submittedName>
        <fullName evidence="2">Protein kinase</fullName>
    </submittedName>
</protein>
<dbReference type="Proteomes" id="UP000017861">
    <property type="component" value="Unassembled WGS sequence"/>
</dbReference>
<keyword evidence="2" id="KW-0808">Transferase</keyword>
<feature type="transmembrane region" description="Helical" evidence="1">
    <location>
        <begin position="873"/>
        <end position="894"/>
    </location>
</feature>
<reference evidence="2 3" key="1">
    <citation type="journal article" date="2014" name="Genome Announc.">
        <title>Trypanosoma cruzi Clone Dm28c Draft Genome Sequence.</title>
        <authorList>
            <person name="Grisard E.C."/>
            <person name="Teixeira S.M."/>
            <person name="de Almeida L.G."/>
            <person name="Stoco P.H."/>
            <person name="Gerber A.L."/>
            <person name="Talavera-Lopez C."/>
            <person name="Lima O.C."/>
            <person name="Andersson B."/>
            <person name="de Vasconcelos A.T."/>
        </authorList>
    </citation>
    <scope>NUCLEOTIDE SEQUENCE [LARGE SCALE GENOMIC DNA]</scope>
    <source>
        <strain evidence="2 3">Dm28c</strain>
    </source>
</reference>
<proteinExistence type="predicted"/>